<dbReference type="SMART" id="SM00028">
    <property type="entry name" value="TPR"/>
    <property type="match status" value="1"/>
</dbReference>
<protein>
    <submittedName>
        <fullName evidence="2">Tetratricopeptide repeat protein</fullName>
    </submittedName>
</protein>
<sequence>MYKLLIIFTTILIVSGCAGNKHKTLAEDMELAEHFYNRALYSEAERILLGLRDTMPENYDIHFRLGNIYVRTGQFPAAESMYRKCIDLNPEEPKGWYNLSLLRVKQAIAISEQGSRKTALTDANYSRQFVMLREGLITAITGK</sequence>
<dbReference type="PROSITE" id="PS50005">
    <property type="entry name" value="TPR"/>
    <property type="match status" value="1"/>
</dbReference>
<proteinExistence type="predicted"/>
<feature type="repeat" description="TPR" evidence="1">
    <location>
        <begin position="59"/>
        <end position="92"/>
    </location>
</feature>
<evidence type="ECO:0000256" key="1">
    <source>
        <dbReference type="PROSITE-ProRule" id="PRU00339"/>
    </source>
</evidence>
<reference evidence="2 3" key="1">
    <citation type="submission" date="2023-02" db="EMBL/GenBank/DDBJ databases">
        <title>Description and genomic characterization of Microbulbifer bruguierae sp. nov., isolated from the sediment of mangrove plant Bruguiera sexangula.</title>
        <authorList>
            <person name="Long M."/>
        </authorList>
    </citation>
    <scope>NUCLEOTIDE SEQUENCE [LARGE SCALE GENOMIC DNA]</scope>
    <source>
        <strain evidence="2 3">H12</strain>
    </source>
</reference>
<dbReference type="Proteomes" id="UP001236500">
    <property type="component" value="Chromosome"/>
</dbReference>
<dbReference type="InterPro" id="IPR019734">
    <property type="entry name" value="TPR_rpt"/>
</dbReference>
<keyword evidence="3" id="KW-1185">Reference proteome</keyword>
<dbReference type="RefSeq" id="WP_280318222.1">
    <property type="nucleotide sequence ID" value="NZ_CP118605.1"/>
</dbReference>
<keyword evidence="1" id="KW-0802">TPR repeat</keyword>
<name>A0ABY8N9D1_9GAMM</name>
<evidence type="ECO:0000313" key="3">
    <source>
        <dbReference type="Proteomes" id="UP001236500"/>
    </source>
</evidence>
<dbReference type="Gene3D" id="1.25.40.10">
    <property type="entry name" value="Tetratricopeptide repeat domain"/>
    <property type="match status" value="1"/>
</dbReference>
<dbReference type="SUPFAM" id="SSF48452">
    <property type="entry name" value="TPR-like"/>
    <property type="match status" value="1"/>
</dbReference>
<gene>
    <name evidence="2" type="ORF">PVT68_11630</name>
</gene>
<dbReference type="Pfam" id="PF00515">
    <property type="entry name" value="TPR_1"/>
    <property type="match status" value="1"/>
</dbReference>
<dbReference type="EMBL" id="CP118605">
    <property type="protein sequence ID" value="WGL15418.1"/>
    <property type="molecule type" value="Genomic_DNA"/>
</dbReference>
<dbReference type="PROSITE" id="PS51257">
    <property type="entry name" value="PROKAR_LIPOPROTEIN"/>
    <property type="match status" value="1"/>
</dbReference>
<organism evidence="2 3">
    <name type="scientific">Microbulbifer bruguierae</name>
    <dbReference type="NCBI Taxonomy" id="3029061"/>
    <lineage>
        <taxon>Bacteria</taxon>
        <taxon>Pseudomonadati</taxon>
        <taxon>Pseudomonadota</taxon>
        <taxon>Gammaproteobacteria</taxon>
        <taxon>Cellvibrionales</taxon>
        <taxon>Microbulbiferaceae</taxon>
        <taxon>Microbulbifer</taxon>
    </lineage>
</organism>
<accession>A0ABY8N9D1</accession>
<evidence type="ECO:0000313" key="2">
    <source>
        <dbReference type="EMBL" id="WGL15418.1"/>
    </source>
</evidence>
<dbReference type="InterPro" id="IPR011990">
    <property type="entry name" value="TPR-like_helical_dom_sf"/>
</dbReference>